<evidence type="ECO:0000313" key="1">
    <source>
        <dbReference type="EMBL" id="DAE31495.1"/>
    </source>
</evidence>
<protein>
    <submittedName>
        <fullName evidence="1">Uncharacterized protein</fullName>
    </submittedName>
</protein>
<sequence>MSSTSYNLISNTSSRKVFNLKLYTKVTYNKLVSSTINQSVRCKDIELRICYIRCSNISYPLSRRSLSVLIVQNNAVSVQFVASKRL</sequence>
<name>A0A8S5RJF2_9VIRU</name>
<proteinExistence type="predicted"/>
<reference evidence="1" key="1">
    <citation type="journal article" date="2021" name="Proc. Natl. Acad. Sci. U.S.A.">
        <title>A Catalog of Tens of Thousands of Viruses from Human Metagenomes Reveals Hidden Associations with Chronic Diseases.</title>
        <authorList>
            <person name="Tisza M.J."/>
            <person name="Buck C.B."/>
        </authorList>
    </citation>
    <scope>NUCLEOTIDE SEQUENCE</scope>
    <source>
        <strain evidence="1">CtBM815</strain>
    </source>
</reference>
<dbReference type="EMBL" id="BK059109">
    <property type="protein sequence ID" value="DAE31495.1"/>
    <property type="molecule type" value="Genomic_DNA"/>
</dbReference>
<organism evidence="1">
    <name type="scientific">virus sp. ctBM815</name>
    <dbReference type="NCBI Taxonomy" id="2825806"/>
    <lineage>
        <taxon>Viruses</taxon>
    </lineage>
</organism>
<accession>A0A8S5RJF2</accession>